<sequence length="243" mass="25370">MNGKNVVVTGAAGGLGSAISLTLAKAGAGIAVLDVNPDGARALAEKIRALGGNAVPIVGDLTTREGAHGLFAEAVRAFGHIDGLVNNAGIYPRRPIFEITDEEWNASLGVNVRGLYHMTVAAVEHMRPRREGRIVNIASIDAFKAHPKNSHYAATKAAVVSLTKTFGLEVAPLGILVNAVAPGPIATETAKKMGFLPSIEAETPIGRAAEPEDIAEVILFLISDRNRYMVGETVVAAGGYYIP</sequence>
<keyword evidence="4" id="KW-1185">Reference proteome</keyword>
<dbReference type="PRINTS" id="PR00081">
    <property type="entry name" value="GDHRDH"/>
</dbReference>
<proteinExistence type="inferred from homology"/>
<dbReference type="Gene3D" id="3.40.50.720">
    <property type="entry name" value="NAD(P)-binding Rossmann-like Domain"/>
    <property type="match status" value="1"/>
</dbReference>
<dbReference type="SMART" id="SM00822">
    <property type="entry name" value="PKS_KR"/>
    <property type="match status" value="1"/>
</dbReference>
<dbReference type="PANTHER" id="PTHR42879:SF2">
    <property type="entry name" value="3-OXOACYL-[ACYL-CARRIER-PROTEIN] REDUCTASE FABG"/>
    <property type="match status" value="1"/>
</dbReference>
<dbReference type="CDD" id="cd05233">
    <property type="entry name" value="SDR_c"/>
    <property type="match status" value="1"/>
</dbReference>
<dbReference type="EMBL" id="JAUSVX010000011">
    <property type="protein sequence ID" value="MDQ0472107.1"/>
    <property type="molecule type" value="Genomic_DNA"/>
</dbReference>
<dbReference type="InterPro" id="IPR050259">
    <property type="entry name" value="SDR"/>
</dbReference>
<dbReference type="Pfam" id="PF13561">
    <property type="entry name" value="adh_short_C2"/>
    <property type="match status" value="1"/>
</dbReference>
<evidence type="ECO:0000313" key="4">
    <source>
        <dbReference type="Proteomes" id="UP001242480"/>
    </source>
</evidence>
<dbReference type="PROSITE" id="PS00061">
    <property type="entry name" value="ADH_SHORT"/>
    <property type="match status" value="1"/>
</dbReference>
<comment type="similarity">
    <text evidence="1">Belongs to the short-chain dehydrogenases/reductases (SDR) family.</text>
</comment>
<evidence type="ECO:0000256" key="1">
    <source>
        <dbReference type="ARBA" id="ARBA00006484"/>
    </source>
</evidence>
<dbReference type="InterPro" id="IPR020904">
    <property type="entry name" value="Sc_DH/Rdtase_CS"/>
</dbReference>
<name>A0ABU0JCU6_9HYPH</name>
<reference evidence="3 4" key="1">
    <citation type="submission" date="2023-07" db="EMBL/GenBank/DDBJ databases">
        <title>Genomic Encyclopedia of Type Strains, Phase IV (KMG-IV): sequencing the most valuable type-strain genomes for metagenomic binning, comparative biology and taxonomic classification.</title>
        <authorList>
            <person name="Goeker M."/>
        </authorList>
    </citation>
    <scope>NUCLEOTIDE SEQUENCE [LARGE SCALE GENOMIC DNA]</scope>
    <source>
        <strain evidence="3 4">DSM 19619</strain>
    </source>
</reference>
<dbReference type="InterPro" id="IPR036291">
    <property type="entry name" value="NAD(P)-bd_dom_sf"/>
</dbReference>
<organism evidence="3 4">
    <name type="scientific">Labrys wisconsinensis</name>
    <dbReference type="NCBI Taxonomy" id="425677"/>
    <lineage>
        <taxon>Bacteria</taxon>
        <taxon>Pseudomonadati</taxon>
        <taxon>Pseudomonadota</taxon>
        <taxon>Alphaproteobacteria</taxon>
        <taxon>Hyphomicrobiales</taxon>
        <taxon>Xanthobacteraceae</taxon>
        <taxon>Labrys</taxon>
    </lineage>
</organism>
<comment type="caution">
    <text evidence="3">The sequence shown here is derived from an EMBL/GenBank/DDBJ whole genome shotgun (WGS) entry which is preliminary data.</text>
</comment>
<dbReference type="InterPro" id="IPR002347">
    <property type="entry name" value="SDR_fam"/>
</dbReference>
<dbReference type="RefSeq" id="WP_307278379.1">
    <property type="nucleotide sequence ID" value="NZ_JAUSVX010000011.1"/>
</dbReference>
<dbReference type="InterPro" id="IPR057326">
    <property type="entry name" value="KR_dom"/>
</dbReference>
<protein>
    <submittedName>
        <fullName evidence="3">NAD(P)-dependent dehydrogenase (Short-subunit alcohol dehydrogenase family)</fullName>
    </submittedName>
</protein>
<dbReference type="Proteomes" id="UP001242480">
    <property type="component" value="Unassembled WGS sequence"/>
</dbReference>
<evidence type="ECO:0000259" key="2">
    <source>
        <dbReference type="SMART" id="SM00822"/>
    </source>
</evidence>
<accession>A0ABU0JCU6</accession>
<dbReference type="PRINTS" id="PR00080">
    <property type="entry name" value="SDRFAMILY"/>
</dbReference>
<feature type="domain" description="Ketoreductase" evidence="2">
    <location>
        <begin position="4"/>
        <end position="183"/>
    </location>
</feature>
<dbReference type="PANTHER" id="PTHR42879">
    <property type="entry name" value="3-OXOACYL-(ACYL-CARRIER-PROTEIN) REDUCTASE"/>
    <property type="match status" value="1"/>
</dbReference>
<evidence type="ECO:0000313" key="3">
    <source>
        <dbReference type="EMBL" id="MDQ0472107.1"/>
    </source>
</evidence>
<gene>
    <name evidence="3" type="ORF">QO011_005136</name>
</gene>
<dbReference type="SUPFAM" id="SSF51735">
    <property type="entry name" value="NAD(P)-binding Rossmann-fold domains"/>
    <property type="match status" value="1"/>
</dbReference>